<sequence>MPCISIWLPDLQHVASKGILSERDNKAGHVTLTTNKYHISFWPARCFMDGRNRYIDGVDFVRGVEGCLFLNRETDCEYEDNYNPIEYSVDTTVSNEDINSVYEEFLNYNGINPQDVTLAKGEELYQTGNDELSKKLFHRTKYSFSAELVSRKEPSHSRRAFYHQQQSCVSFIFNLIQTAWLKHHPHRPIPFPRPGGWLRYPVVFAGFFLLMLVVYFYSLNLLTLVATMWILIVCHCYITEELFPMLFDEDDDYHRFRRPLTKILLLPGYNLFLNVIPSTSDGISGKLTIEGLCSSRVFVIETFGDTLSESSHSQLFLQLPFFEMKVMESPRILIWRPEKENDAGHVALKTDKYYISFWPTKCLKDGAIVKYVDGIEFLLGVSGSVVLNQKIDRENEGDCDPNVEYNISEAVSNEDINSTFEEILLYNRHNPKYFTIQHLELIGVSMQCSLAKTQYSFSAQLVSGKEEVESLPFYHKQQSCVSLVFNLIQVAWLKHHPDRPIPIAVPGEVKVLVSEGSKEFVYRVPWFEEEIVKPYLMTAGDRAVHNVSETTTNEAEDVSVNLIEVERLVNFVMWIVKEQMRGNLFQIVLPNFLFSAKTRVGLRIAKMGSLCVKMFSKRPNNGNNQ</sequence>
<dbReference type="EMBL" id="CAKKLH010000343">
    <property type="protein sequence ID" value="CAH0113632.1"/>
    <property type="molecule type" value="Genomic_DNA"/>
</dbReference>
<evidence type="ECO:0000313" key="2">
    <source>
        <dbReference type="EMBL" id="CAH0113632.1"/>
    </source>
</evidence>
<feature type="transmembrane region" description="Helical" evidence="1">
    <location>
        <begin position="221"/>
        <end position="238"/>
    </location>
</feature>
<organism evidence="2 3">
    <name type="scientific">Daphnia galeata</name>
    <dbReference type="NCBI Taxonomy" id="27404"/>
    <lineage>
        <taxon>Eukaryota</taxon>
        <taxon>Metazoa</taxon>
        <taxon>Ecdysozoa</taxon>
        <taxon>Arthropoda</taxon>
        <taxon>Crustacea</taxon>
        <taxon>Branchiopoda</taxon>
        <taxon>Diplostraca</taxon>
        <taxon>Cladocera</taxon>
        <taxon>Anomopoda</taxon>
        <taxon>Daphniidae</taxon>
        <taxon>Daphnia</taxon>
    </lineage>
</organism>
<keyword evidence="1" id="KW-0472">Membrane</keyword>
<feature type="transmembrane region" description="Helical" evidence="1">
    <location>
        <begin position="197"/>
        <end position="215"/>
    </location>
</feature>
<keyword evidence="1" id="KW-0812">Transmembrane</keyword>
<keyword evidence="1" id="KW-1133">Transmembrane helix</keyword>
<evidence type="ECO:0000256" key="1">
    <source>
        <dbReference type="SAM" id="Phobius"/>
    </source>
</evidence>
<comment type="caution">
    <text evidence="2">The sequence shown here is derived from an EMBL/GenBank/DDBJ whole genome shotgun (WGS) entry which is preliminary data.</text>
</comment>
<dbReference type="Proteomes" id="UP000789390">
    <property type="component" value="Unassembled WGS sequence"/>
</dbReference>
<protein>
    <submittedName>
        <fullName evidence="2">Uncharacterized protein</fullName>
    </submittedName>
</protein>
<gene>
    <name evidence="2" type="ORF">DGAL_LOCUS17532</name>
</gene>
<dbReference type="AlphaFoldDB" id="A0A8J2S2I9"/>
<reference evidence="2" key="1">
    <citation type="submission" date="2021-11" db="EMBL/GenBank/DDBJ databases">
        <authorList>
            <person name="Schell T."/>
        </authorList>
    </citation>
    <scope>NUCLEOTIDE SEQUENCE</scope>
    <source>
        <strain evidence="2">M5</strain>
    </source>
</reference>
<evidence type="ECO:0000313" key="3">
    <source>
        <dbReference type="Proteomes" id="UP000789390"/>
    </source>
</evidence>
<accession>A0A8J2S2I9</accession>
<proteinExistence type="predicted"/>
<keyword evidence="3" id="KW-1185">Reference proteome</keyword>
<name>A0A8J2S2I9_9CRUS</name>